<dbReference type="EMBL" id="CALLCH030000004">
    <property type="protein sequence ID" value="CAI4212160.1"/>
    <property type="molecule type" value="Genomic_DNA"/>
</dbReference>
<feature type="compositionally biased region" description="Polar residues" evidence="1">
    <location>
        <begin position="1"/>
        <end position="20"/>
    </location>
</feature>
<evidence type="ECO:0000313" key="2">
    <source>
        <dbReference type="EMBL" id="CAI4212160.1"/>
    </source>
</evidence>
<proteinExistence type="predicted"/>
<reference evidence="2" key="1">
    <citation type="submission" date="2022-11" db="EMBL/GenBank/DDBJ databases">
        <authorList>
            <person name="Scott C."/>
            <person name="Bruce N."/>
        </authorList>
    </citation>
    <scope>NUCLEOTIDE SEQUENCE</scope>
</reference>
<protein>
    <submittedName>
        <fullName evidence="2">Uncharacterized protein</fullName>
    </submittedName>
</protein>
<accession>A0A9P1GYE6</accession>
<gene>
    <name evidence="2" type="ORF">PPNO1_LOCUS1928</name>
</gene>
<feature type="region of interest" description="Disordered" evidence="1">
    <location>
        <begin position="1"/>
        <end position="41"/>
    </location>
</feature>
<comment type="caution">
    <text evidence="2">The sequence shown here is derived from an EMBL/GenBank/DDBJ whole genome shotgun (WGS) entry which is preliminary data.</text>
</comment>
<evidence type="ECO:0000313" key="3">
    <source>
        <dbReference type="Proteomes" id="UP000838763"/>
    </source>
</evidence>
<keyword evidence="3" id="KW-1185">Reference proteome</keyword>
<name>A0A9P1GYE6_9PEZI</name>
<organism evidence="2 3">
    <name type="scientific">Parascedosporium putredinis</name>
    <dbReference type="NCBI Taxonomy" id="1442378"/>
    <lineage>
        <taxon>Eukaryota</taxon>
        <taxon>Fungi</taxon>
        <taxon>Dikarya</taxon>
        <taxon>Ascomycota</taxon>
        <taxon>Pezizomycotina</taxon>
        <taxon>Sordariomycetes</taxon>
        <taxon>Hypocreomycetidae</taxon>
        <taxon>Microascales</taxon>
        <taxon>Microascaceae</taxon>
        <taxon>Parascedosporium</taxon>
    </lineage>
</organism>
<evidence type="ECO:0000256" key="1">
    <source>
        <dbReference type="SAM" id="MobiDB-lite"/>
    </source>
</evidence>
<dbReference type="AlphaFoldDB" id="A0A9P1GYE6"/>
<dbReference type="OrthoDB" id="5427526at2759"/>
<sequence length="143" mass="14942">MPPQTPLHSRTTSLAESSPRASPGNRRQSRSSLDSSTPVRGIFNQADHLDISTFTEGGVIEGSGLGNLADELADAFSDSENGDTYSGQDDTGISFSVQHDVHLPTEAARDIVGGAPQAFLGGSDLNNGGWEFPYHLDGGIAGQ</sequence>
<dbReference type="Proteomes" id="UP000838763">
    <property type="component" value="Unassembled WGS sequence"/>
</dbReference>